<dbReference type="InterPro" id="IPR013325">
    <property type="entry name" value="RNA_pol_sigma_r2"/>
</dbReference>
<dbReference type="PANTHER" id="PTHR30173:SF36">
    <property type="entry name" value="ECF RNA POLYMERASE SIGMA FACTOR SIGJ"/>
    <property type="match status" value="1"/>
</dbReference>
<evidence type="ECO:0000259" key="3">
    <source>
        <dbReference type="Pfam" id="PF08281"/>
    </source>
</evidence>
<dbReference type="PANTHER" id="PTHR30173">
    <property type="entry name" value="SIGMA 19 FACTOR"/>
    <property type="match status" value="1"/>
</dbReference>
<dbReference type="NCBIfam" id="TIGR02957">
    <property type="entry name" value="SigX4"/>
    <property type="match status" value="1"/>
</dbReference>
<dbReference type="AlphaFoldDB" id="A0A4Q8L7D6"/>
<dbReference type="RefSeq" id="WP_130552062.1">
    <property type="nucleotide sequence ID" value="NZ_SHMC01000005.1"/>
</dbReference>
<dbReference type="GO" id="GO:0016987">
    <property type="term" value="F:sigma factor activity"/>
    <property type="evidence" value="ECO:0007669"/>
    <property type="project" value="InterPro"/>
</dbReference>
<proteinExistence type="predicted"/>
<dbReference type="Pfam" id="PF08281">
    <property type="entry name" value="Sigma70_r4_2"/>
    <property type="match status" value="1"/>
</dbReference>
<dbReference type="InterPro" id="IPR013324">
    <property type="entry name" value="RNA_pol_sigma_r3/r4-like"/>
</dbReference>
<reference evidence="4 5" key="1">
    <citation type="submission" date="2019-02" db="EMBL/GenBank/DDBJ databases">
        <title>WGS of Pseudoxanthomonas species novum from clinical isolates.</title>
        <authorList>
            <person name="Bernier A.-M."/>
            <person name="Bernard K."/>
            <person name="Vachon A."/>
        </authorList>
    </citation>
    <scope>NUCLEOTIDE SEQUENCE [LARGE SCALE GENOMIC DNA]</scope>
    <source>
        <strain evidence="4 5">NML171200</strain>
    </source>
</reference>
<dbReference type="GO" id="GO:0003677">
    <property type="term" value="F:DNA binding"/>
    <property type="evidence" value="ECO:0007669"/>
    <property type="project" value="InterPro"/>
</dbReference>
<dbReference type="InterPro" id="IPR013249">
    <property type="entry name" value="RNA_pol_sigma70_r4_t2"/>
</dbReference>
<name>A0A4Q8L7D6_9GAMM</name>
<evidence type="ECO:0000313" key="4">
    <source>
        <dbReference type="EMBL" id="TAA23737.1"/>
    </source>
</evidence>
<feature type="domain" description="RNA polymerase sigma factor 70 region 4 type 2" evidence="3">
    <location>
        <begin position="106"/>
        <end position="157"/>
    </location>
</feature>
<dbReference type="Proteomes" id="UP000292627">
    <property type="component" value="Unassembled WGS sequence"/>
</dbReference>
<accession>A0A4Q8L7D6</accession>
<protein>
    <submittedName>
        <fullName evidence="4">RNA polymerase sigma-70 factor</fullName>
    </submittedName>
</protein>
<dbReference type="GO" id="GO:0006352">
    <property type="term" value="P:DNA-templated transcription initiation"/>
    <property type="evidence" value="ECO:0007669"/>
    <property type="project" value="InterPro"/>
</dbReference>
<comment type="caution">
    <text evidence="4">The sequence shown here is derived from an EMBL/GenBank/DDBJ whole genome shotgun (WGS) entry which is preliminary data.</text>
</comment>
<dbReference type="Pfam" id="PF04542">
    <property type="entry name" value="Sigma70_r2"/>
    <property type="match status" value="1"/>
</dbReference>
<dbReference type="NCBIfam" id="NF007214">
    <property type="entry name" value="PRK09636.1"/>
    <property type="match status" value="1"/>
</dbReference>
<gene>
    <name evidence="4" type="ORF">EA660_14010</name>
</gene>
<dbReference type="EMBL" id="SHMC01000005">
    <property type="protein sequence ID" value="TAA23737.1"/>
    <property type="molecule type" value="Genomic_DNA"/>
</dbReference>
<dbReference type="Gene3D" id="1.10.10.10">
    <property type="entry name" value="Winged helix-like DNA-binding domain superfamily/Winged helix DNA-binding domain"/>
    <property type="match status" value="1"/>
</dbReference>
<dbReference type="NCBIfam" id="TIGR02937">
    <property type="entry name" value="sigma70-ECF"/>
    <property type="match status" value="1"/>
</dbReference>
<comment type="subunit">
    <text evidence="1">Interacts transiently with the RNA polymerase catalytic core formed by RpoA, RpoB, RpoC and RpoZ (2 alpha, 1 beta, 1 beta' and 1 omega subunit) to form the RNA polymerase holoenzyme that can initiate transcription.</text>
</comment>
<dbReference type="SUPFAM" id="SSF88946">
    <property type="entry name" value="Sigma2 domain of RNA polymerase sigma factors"/>
    <property type="match status" value="1"/>
</dbReference>
<dbReference type="InterPro" id="IPR014303">
    <property type="entry name" value="RNA_pol_sigma-70_ECF"/>
</dbReference>
<dbReference type="SUPFAM" id="SSF54427">
    <property type="entry name" value="NTF2-like"/>
    <property type="match status" value="1"/>
</dbReference>
<evidence type="ECO:0000259" key="2">
    <source>
        <dbReference type="Pfam" id="PF04542"/>
    </source>
</evidence>
<dbReference type="InterPro" id="IPR007627">
    <property type="entry name" value="RNA_pol_sigma70_r2"/>
</dbReference>
<sequence>MSTAARFETHRPRLLALAHRLLGSRAEAEDVVQDAWLRWNGAAHGEIRDDEAWLVTATTRLALDRLRAVRNARTDYVGPWLPEPLQVTLAPDPTELAERAESVSWALMALLERLGPDERAAFLLREVFDYGYEAIAPLLGHSEANCRQLVHRARARLQAGHARFEVAPERHRRLLERFMAASQSGDQAAITALLRTDARLVSDGGGKVTAALRPLLGAERIARLYWAIARRGAQVEARVGWVDGEPAILRFVDGRLHSLTMLVSDGERISDILTLMNPDKLGAFIGPVLARHRHP</sequence>
<dbReference type="InterPro" id="IPR032710">
    <property type="entry name" value="NTF2-like_dom_sf"/>
</dbReference>
<dbReference type="InterPro" id="IPR052704">
    <property type="entry name" value="ECF_Sigma-70_Domain"/>
</dbReference>
<evidence type="ECO:0000313" key="5">
    <source>
        <dbReference type="Proteomes" id="UP000292627"/>
    </source>
</evidence>
<evidence type="ECO:0000256" key="1">
    <source>
        <dbReference type="ARBA" id="ARBA00011344"/>
    </source>
</evidence>
<organism evidence="4 5">
    <name type="scientific">Pseudoxanthomonas winnipegensis</name>
    <dbReference type="NCBI Taxonomy" id="2480810"/>
    <lineage>
        <taxon>Bacteria</taxon>
        <taxon>Pseudomonadati</taxon>
        <taxon>Pseudomonadota</taxon>
        <taxon>Gammaproteobacteria</taxon>
        <taxon>Lysobacterales</taxon>
        <taxon>Lysobacteraceae</taxon>
        <taxon>Pseudoxanthomonas</taxon>
    </lineage>
</organism>
<dbReference type="OrthoDB" id="3211555at2"/>
<dbReference type="SUPFAM" id="SSF88659">
    <property type="entry name" value="Sigma3 and sigma4 domains of RNA polymerase sigma factors"/>
    <property type="match status" value="1"/>
</dbReference>
<dbReference type="InterPro" id="IPR036388">
    <property type="entry name" value="WH-like_DNA-bd_sf"/>
</dbReference>
<dbReference type="InterPro" id="IPR014284">
    <property type="entry name" value="RNA_pol_sigma-70_dom"/>
</dbReference>
<dbReference type="Gene3D" id="1.10.1740.10">
    <property type="match status" value="1"/>
</dbReference>
<feature type="domain" description="RNA polymerase sigma-70 region 2" evidence="2">
    <location>
        <begin position="7"/>
        <end position="68"/>
    </location>
</feature>